<comment type="caution">
    <text evidence="2">The sequence shown here is derived from an EMBL/GenBank/DDBJ whole genome shotgun (WGS) entry which is preliminary data.</text>
</comment>
<dbReference type="EMBL" id="JAUKUA010000002">
    <property type="protein sequence ID" value="KAK0725988.1"/>
    <property type="molecule type" value="Genomic_DNA"/>
</dbReference>
<sequence length="90" mass="9892">MSRTVRGFIIFLGSVGIIAGDEDELLHSRRGLRCGCVCGDYIADLGEEVEGLGWVVELCDYGMRWVLLGIATRGRGDERTEECGEGAIRR</sequence>
<feature type="chain" id="PRO_5041469083" evidence="1">
    <location>
        <begin position="21"/>
        <end position="90"/>
    </location>
</feature>
<protein>
    <submittedName>
        <fullName evidence="2">Uncharacterized protein</fullName>
    </submittedName>
</protein>
<reference evidence="2" key="1">
    <citation type="submission" date="2023-06" db="EMBL/GenBank/DDBJ databases">
        <title>Genome-scale phylogeny and comparative genomics of the fungal order Sordariales.</title>
        <authorList>
            <consortium name="Lawrence Berkeley National Laboratory"/>
            <person name="Hensen N."/>
            <person name="Bonometti L."/>
            <person name="Westerberg I."/>
            <person name="Brannstrom I.O."/>
            <person name="Guillou S."/>
            <person name="Cros-Aarteil S."/>
            <person name="Calhoun S."/>
            <person name="Haridas S."/>
            <person name="Kuo A."/>
            <person name="Mondo S."/>
            <person name="Pangilinan J."/>
            <person name="Riley R."/>
            <person name="Labutti K."/>
            <person name="Andreopoulos B."/>
            <person name="Lipzen A."/>
            <person name="Chen C."/>
            <person name="Yanf M."/>
            <person name="Daum C."/>
            <person name="Ng V."/>
            <person name="Clum A."/>
            <person name="Steindorff A."/>
            <person name="Ohm R."/>
            <person name="Martin F."/>
            <person name="Silar P."/>
            <person name="Natvig D."/>
            <person name="Lalanne C."/>
            <person name="Gautier V."/>
            <person name="Ament-Velasquez S.L."/>
            <person name="Kruys A."/>
            <person name="Hutchinson M.I."/>
            <person name="Powell A.J."/>
            <person name="Barry K."/>
            <person name="Miller A.N."/>
            <person name="Grigoriev I.V."/>
            <person name="Debuchy R."/>
            <person name="Gladieux P."/>
            <person name="Thoren M.H."/>
            <person name="Johannesson H."/>
        </authorList>
    </citation>
    <scope>NUCLEOTIDE SEQUENCE</scope>
    <source>
        <strain evidence="2">SMH4607-1</strain>
    </source>
</reference>
<dbReference type="Proteomes" id="UP001172102">
    <property type="component" value="Unassembled WGS sequence"/>
</dbReference>
<proteinExistence type="predicted"/>
<evidence type="ECO:0000313" key="2">
    <source>
        <dbReference type="EMBL" id="KAK0725988.1"/>
    </source>
</evidence>
<feature type="signal peptide" evidence="1">
    <location>
        <begin position="1"/>
        <end position="20"/>
    </location>
</feature>
<dbReference type="AlphaFoldDB" id="A0AA40E857"/>
<accession>A0AA40E857</accession>
<name>A0AA40E857_9PEZI</name>
<evidence type="ECO:0000256" key="1">
    <source>
        <dbReference type="SAM" id="SignalP"/>
    </source>
</evidence>
<keyword evidence="3" id="KW-1185">Reference proteome</keyword>
<gene>
    <name evidence="2" type="ORF">B0H67DRAFT_572058</name>
</gene>
<keyword evidence="1" id="KW-0732">Signal</keyword>
<evidence type="ECO:0000313" key="3">
    <source>
        <dbReference type="Proteomes" id="UP001172102"/>
    </source>
</evidence>
<organism evidence="2 3">
    <name type="scientific">Lasiosphaeris hirsuta</name>
    <dbReference type="NCBI Taxonomy" id="260670"/>
    <lineage>
        <taxon>Eukaryota</taxon>
        <taxon>Fungi</taxon>
        <taxon>Dikarya</taxon>
        <taxon>Ascomycota</taxon>
        <taxon>Pezizomycotina</taxon>
        <taxon>Sordariomycetes</taxon>
        <taxon>Sordariomycetidae</taxon>
        <taxon>Sordariales</taxon>
        <taxon>Lasiosphaeriaceae</taxon>
        <taxon>Lasiosphaeris</taxon>
    </lineage>
</organism>